<gene>
    <name evidence="2" type="primary">Necator_chrII.g5843</name>
    <name evidence="2" type="ORF">RB195_018050</name>
</gene>
<proteinExistence type="predicted"/>
<protein>
    <recommendedName>
        <fullName evidence="1">BTB domain-containing protein</fullName>
    </recommendedName>
</protein>
<reference evidence="2 3" key="1">
    <citation type="submission" date="2023-08" db="EMBL/GenBank/DDBJ databases">
        <title>A Necator americanus chromosomal reference genome.</title>
        <authorList>
            <person name="Ilik V."/>
            <person name="Petrzelkova K.J."/>
            <person name="Pardy F."/>
            <person name="Fuh T."/>
            <person name="Niatou-Singa F.S."/>
            <person name="Gouil Q."/>
            <person name="Baker L."/>
            <person name="Ritchie M.E."/>
            <person name="Jex A.R."/>
            <person name="Gazzola D."/>
            <person name="Li H."/>
            <person name="Toshio Fujiwara R."/>
            <person name="Zhan B."/>
            <person name="Aroian R.V."/>
            <person name="Pafco B."/>
            <person name="Schwarz E.M."/>
        </authorList>
    </citation>
    <scope>NUCLEOTIDE SEQUENCE [LARGE SCALE GENOMIC DNA]</scope>
    <source>
        <strain evidence="2 3">Aroian</strain>
        <tissue evidence="2">Whole animal</tissue>
    </source>
</reference>
<accession>A0ABR1C9K1</accession>
<keyword evidence="3" id="KW-1185">Reference proteome</keyword>
<evidence type="ECO:0000259" key="1">
    <source>
        <dbReference type="PROSITE" id="PS50097"/>
    </source>
</evidence>
<dbReference type="Pfam" id="PF00651">
    <property type="entry name" value="BTB"/>
    <property type="match status" value="1"/>
</dbReference>
<feature type="domain" description="BTB" evidence="1">
    <location>
        <begin position="281"/>
        <end position="359"/>
    </location>
</feature>
<evidence type="ECO:0000313" key="3">
    <source>
        <dbReference type="Proteomes" id="UP001303046"/>
    </source>
</evidence>
<dbReference type="PROSITE" id="PS50097">
    <property type="entry name" value="BTB"/>
    <property type="match status" value="1"/>
</dbReference>
<name>A0ABR1C9K1_NECAM</name>
<dbReference type="EMBL" id="JAVFWL010000002">
    <property type="protein sequence ID" value="KAK6734626.1"/>
    <property type="molecule type" value="Genomic_DNA"/>
</dbReference>
<organism evidence="2 3">
    <name type="scientific">Necator americanus</name>
    <name type="common">Human hookworm</name>
    <dbReference type="NCBI Taxonomy" id="51031"/>
    <lineage>
        <taxon>Eukaryota</taxon>
        <taxon>Metazoa</taxon>
        <taxon>Ecdysozoa</taxon>
        <taxon>Nematoda</taxon>
        <taxon>Chromadorea</taxon>
        <taxon>Rhabditida</taxon>
        <taxon>Rhabditina</taxon>
        <taxon>Rhabditomorpha</taxon>
        <taxon>Strongyloidea</taxon>
        <taxon>Ancylostomatidae</taxon>
        <taxon>Bunostominae</taxon>
        <taxon>Necator</taxon>
    </lineage>
</organism>
<evidence type="ECO:0000313" key="2">
    <source>
        <dbReference type="EMBL" id="KAK6734626.1"/>
    </source>
</evidence>
<comment type="caution">
    <text evidence="2">The sequence shown here is derived from an EMBL/GenBank/DDBJ whole genome shotgun (WGS) entry which is preliminary data.</text>
</comment>
<sequence>MIGLTLNVEGSSEAGLLSEINLRVRRYNQAVKIMDLSAVEGLEIIDFTKKEKVGSHPYEIRLTNGKKVLVHEENAYGNFYEGGRSFEDFEGNKETTLFEFQFDFQVHRDGLKEMKVVGDTIHSNPMAVYHVNVLWCYSYGLSVVQEDDSDLLCQFEMISIGPSFSKKPKTIRGGAGNNCPPNQRAPHIKYITLTIKGKDETQVPLVQIGDRYVADSLLSLSLLNAVMKEMSTLTMRVRLTIPRSYFTLDTLVNLNLKQPNASPAAEKVLATILAGEKPPAFDWVITVGEGSPREYFVHRKVLADASPTLEVIFNTHTSLPTEQLLMVSHEDRFILTSTHASDMKTILTYFYLRQFLLPSFDTFARVGRTLCCLFSSDTVSKFFEHWQVAIVNDLLKLNKKEFETTLLSSARHLISIFSAPYGALPVAKRVAVATMADTWQMAEAAGINVEEVFSNADNLPAGMMEKRREIPNRCQWRQKNGALNYEQLLIAWNMSSITFVMIKYSRFEVY</sequence>
<dbReference type="InterPro" id="IPR000210">
    <property type="entry name" value="BTB/POZ_dom"/>
</dbReference>
<dbReference type="Proteomes" id="UP001303046">
    <property type="component" value="Unassembled WGS sequence"/>
</dbReference>